<dbReference type="PANTHER" id="PTHR35043:SF7">
    <property type="entry name" value="TRANSCRIPTION FACTOR DOMAIN-CONTAINING PROTEIN"/>
    <property type="match status" value="1"/>
</dbReference>
<dbReference type="Proteomes" id="UP000807342">
    <property type="component" value="Unassembled WGS sequence"/>
</dbReference>
<keyword evidence="1" id="KW-1133">Transmembrane helix</keyword>
<feature type="transmembrane region" description="Helical" evidence="1">
    <location>
        <begin position="6"/>
        <end position="27"/>
    </location>
</feature>
<protein>
    <submittedName>
        <fullName evidence="2">Uncharacterized protein</fullName>
    </submittedName>
</protein>
<proteinExistence type="predicted"/>
<accession>A0A9P6BWA9</accession>
<keyword evidence="1" id="KW-0472">Membrane</keyword>
<feature type="non-terminal residue" evidence="2">
    <location>
        <position position="223"/>
    </location>
</feature>
<feature type="transmembrane region" description="Helical" evidence="1">
    <location>
        <begin position="167"/>
        <end position="185"/>
    </location>
</feature>
<evidence type="ECO:0000256" key="1">
    <source>
        <dbReference type="SAM" id="Phobius"/>
    </source>
</evidence>
<dbReference type="PANTHER" id="PTHR35043">
    <property type="entry name" value="TRANSCRIPTION FACTOR DOMAIN-CONTAINING PROTEIN"/>
    <property type="match status" value="1"/>
</dbReference>
<evidence type="ECO:0000313" key="3">
    <source>
        <dbReference type="Proteomes" id="UP000807342"/>
    </source>
</evidence>
<reference evidence="2" key="1">
    <citation type="submission" date="2020-11" db="EMBL/GenBank/DDBJ databases">
        <authorList>
            <consortium name="DOE Joint Genome Institute"/>
            <person name="Ahrendt S."/>
            <person name="Riley R."/>
            <person name="Andreopoulos W."/>
            <person name="Labutti K."/>
            <person name="Pangilinan J."/>
            <person name="Ruiz-Duenas F.J."/>
            <person name="Barrasa J.M."/>
            <person name="Sanchez-Garcia M."/>
            <person name="Camarero S."/>
            <person name="Miyauchi S."/>
            <person name="Serrano A."/>
            <person name="Linde D."/>
            <person name="Babiker R."/>
            <person name="Drula E."/>
            <person name="Ayuso-Fernandez I."/>
            <person name="Pacheco R."/>
            <person name="Padilla G."/>
            <person name="Ferreira P."/>
            <person name="Barriuso J."/>
            <person name="Kellner H."/>
            <person name="Castanera R."/>
            <person name="Alfaro M."/>
            <person name="Ramirez L."/>
            <person name="Pisabarro A.G."/>
            <person name="Kuo A."/>
            <person name="Tritt A."/>
            <person name="Lipzen A."/>
            <person name="He G."/>
            <person name="Yan M."/>
            <person name="Ng V."/>
            <person name="Cullen D."/>
            <person name="Martin F."/>
            <person name="Rosso M.-N."/>
            <person name="Henrissat B."/>
            <person name="Hibbett D."/>
            <person name="Martinez A.T."/>
            <person name="Grigoriev I.V."/>
        </authorList>
    </citation>
    <scope>NUCLEOTIDE SEQUENCE</scope>
    <source>
        <strain evidence="2">MF-IS2</strain>
    </source>
</reference>
<sequence>MDEQYRTVWSLLVNCLSVVFTCTWTAMHVNMPGPNCQGIMRHIKKLEAMFYAILVPEAVLFWAWRQYRGARNLAKTYNNDLNLDSAPPFEWGKKMWNYLSASADPMDPQWTITHGFYVQMGGFVLYEGDELICVLTCKDLIQLVQNGDADPPMISEDEIMDKSKGSLFSKIVNIVGISVFILVFFRRLFGGLGHTHLELGTLCICILAVLISLIWLKKPLDVE</sequence>
<organism evidence="2 3">
    <name type="scientific">Macrolepiota fuliginosa MF-IS2</name>
    <dbReference type="NCBI Taxonomy" id="1400762"/>
    <lineage>
        <taxon>Eukaryota</taxon>
        <taxon>Fungi</taxon>
        <taxon>Dikarya</taxon>
        <taxon>Basidiomycota</taxon>
        <taxon>Agaricomycotina</taxon>
        <taxon>Agaricomycetes</taxon>
        <taxon>Agaricomycetidae</taxon>
        <taxon>Agaricales</taxon>
        <taxon>Agaricineae</taxon>
        <taxon>Agaricaceae</taxon>
        <taxon>Macrolepiota</taxon>
    </lineage>
</organism>
<keyword evidence="3" id="KW-1185">Reference proteome</keyword>
<feature type="transmembrane region" description="Helical" evidence="1">
    <location>
        <begin position="197"/>
        <end position="216"/>
    </location>
</feature>
<keyword evidence="1" id="KW-0812">Transmembrane</keyword>
<dbReference type="OrthoDB" id="9451547at2759"/>
<gene>
    <name evidence="2" type="ORF">P691DRAFT_738710</name>
</gene>
<dbReference type="AlphaFoldDB" id="A0A9P6BWA9"/>
<name>A0A9P6BWA9_9AGAR</name>
<feature type="transmembrane region" description="Helical" evidence="1">
    <location>
        <begin position="48"/>
        <end position="64"/>
    </location>
</feature>
<evidence type="ECO:0000313" key="2">
    <source>
        <dbReference type="EMBL" id="KAF9442686.1"/>
    </source>
</evidence>
<comment type="caution">
    <text evidence="2">The sequence shown here is derived from an EMBL/GenBank/DDBJ whole genome shotgun (WGS) entry which is preliminary data.</text>
</comment>
<dbReference type="EMBL" id="MU151583">
    <property type="protein sequence ID" value="KAF9442686.1"/>
    <property type="molecule type" value="Genomic_DNA"/>
</dbReference>